<dbReference type="EMBL" id="JBHTEC010000006">
    <property type="protein sequence ID" value="MFD0287962.1"/>
    <property type="molecule type" value="Genomic_DNA"/>
</dbReference>
<evidence type="ECO:0000313" key="2">
    <source>
        <dbReference type="Proteomes" id="UP001596957"/>
    </source>
</evidence>
<accession>A0ABW2VZL8</accession>
<dbReference type="Proteomes" id="UP001596957">
    <property type="component" value="Unassembled WGS sequence"/>
</dbReference>
<sequence length="92" mass="9839">MPSLLDVLQCLDDQPAEAALFAAGPWTAASDAAVGVLDEPPHGLTCMLEAEAAGDVLDVWSSWRDGAEPNVRQKCQAVVHCAEHDAYLDVHR</sequence>
<proteinExistence type="predicted"/>
<evidence type="ECO:0000313" key="1">
    <source>
        <dbReference type="EMBL" id="MFD0287962.1"/>
    </source>
</evidence>
<organism evidence="1 2">
    <name type="scientific">Streptomyces lutosisoli</name>
    <dbReference type="NCBI Taxonomy" id="2665721"/>
    <lineage>
        <taxon>Bacteria</taxon>
        <taxon>Bacillati</taxon>
        <taxon>Actinomycetota</taxon>
        <taxon>Actinomycetes</taxon>
        <taxon>Kitasatosporales</taxon>
        <taxon>Streptomycetaceae</taxon>
        <taxon>Streptomyces</taxon>
    </lineage>
</organism>
<comment type="caution">
    <text evidence="1">The sequence shown here is derived from an EMBL/GenBank/DDBJ whole genome shotgun (WGS) entry which is preliminary data.</text>
</comment>
<protein>
    <submittedName>
        <fullName evidence="1">Uncharacterized protein</fullName>
    </submittedName>
</protein>
<gene>
    <name evidence="1" type="ORF">ACFQZP_41430</name>
</gene>
<reference evidence="2" key="1">
    <citation type="journal article" date="2019" name="Int. J. Syst. Evol. Microbiol.">
        <title>The Global Catalogue of Microorganisms (GCM) 10K type strain sequencing project: providing services to taxonomists for standard genome sequencing and annotation.</title>
        <authorList>
            <consortium name="The Broad Institute Genomics Platform"/>
            <consortium name="The Broad Institute Genome Sequencing Center for Infectious Disease"/>
            <person name="Wu L."/>
            <person name="Ma J."/>
        </authorList>
    </citation>
    <scope>NUCLEOTIDE SEQUENCE [LARGE SCALE GENOMIC DNA]</scope>
    <source>
        <strain evidence="2">CGMCC 4.7198</strain>
    </source>
</reference>
<dbReference type="RefSeq" id="WP_381264836.1">
    <property type="nucleotide sequence ID" value="NZ_JBHTBI010000126.1"/>
</dbReference>
<keyword evidence="2" id="KW-1185">Reference proteome</keyword>
<name>A0ABW2VZL8_9ACTN</name>